<reference evidence="2" key="1">
    <citation type="submission" date="2015-06" db="EMBL/GenBank/DDBJ databases">
        <authorList>
            <person name="Joergensen T."/>
        </authorList>
    </citation>
    <scope>NUCLEOTIDE SEQUENCE</scope>
    <source>
        <strain evidence="2">RGFK1413</strain>
    </source>
</reference>
<organism evidence="2">
    <name type="scientific">uncultured prokaryote</name>
    <dbReference type="NCBI Taxonomy" id="198431"/>
    <lineage>
        <taxon>unclassified sequences</taxon>
        <taxon>environmental samples</taxon>
    </lineage>
</organism>
<dbReference type="AlphaFoldDB" id="A0A0H5Q727"/>
<proteinExistence type="predicted"/>
<dbReference type="EMBL" id="LN853962">
    <property type="protein sequence ID" value="CRY97195.1"/>
    <property type="molecule type" value="Genomic_DNA"/>
</dbReference>
<dbReference type="InterPro" id="IPR056906">
    <property type="entry name" value="ORF2/G2P_dom"/>
</dbReference>
<feature type="domain" description="Replication-associated protein ORF2/G2P" evidence="1">
    <location>
        <begin position="55"/>
        <end position="148"/>
    </location>
</feature>
<evidence type="ECO:0000313" key="2">
    <source>
        <dbReference type="EMBL" id="CRY97195.1"/>
    </source>
</evidence>
<reference evidence="2" key="2">
    <citation type="submission" date="2015-07" db="EMBL/GenBank/DDBJ databases">
        <title>Plasmids, circular viruses and viroids from rat gut.</title>
        <authorList>
            <person name="Jorgensen T.J."/>
            <person name="Hansen M.A."/>
            <person name="Xu Z."/>
            <person name="Tabak M.A."/>
            <person name="Sorensen S.J."/>
            <person name="Hansen L.H."/>
        </authorList>
    </citation>
    <scope>NUCLEOTIDE SEQUENCE</scope>
    <source>
        <strain evidence="2">RGFK1413</strain>
    </source>
</reference>
<name>A0A0H5Q727_9ZZZZ</name>
<dbReference type="Pfam" id="PF23343">
    <property type="entry name" value="REP_ORF2-G2P"/>
    <property type="match status" value="1"/>
</dbReference>
<accession>A0A0H5Q727</accession>
<protein>
    <recommendedName>
        <fullName evidence="1">Replication-associated protein ORF2/G2P domain-containing protein</fullName>
    </recommendedName>
</protein>
<sequence length="223" mass="25409">MCPRKPSIVLVACSDPTRYVFAGCDAYQCVTCGPKKTQGLSLAMAWRQTQVDRTRLMTLTMAPTEWQARRQKMRHVTLWARKQGYAWNTAWTTEMGSKTGMIHIHAIQWGDYIPRNVLQERWGHIVDVRAIKKPGTKSSGYLTKESQKVANYLTKEASEGYQSWLELNGGRPIHTTRGYFGGHSTREAVQLARRHFSGTVGEEWRTASLAEAERAWEHHLSTV</sequence>
<evidence type="ECO:0000259" key="1">
    <source>
        <dbReference type="Pfam" id="PF23343"/>
    </source>
</evidence>